<dbReference type="OrthoDB" id="3996489at2759"/>
<comment type="caution">
    <text evidence="7">The sequence shown here is derived from an EMBL/GenBank/DDBJ whole genome shotgun (WGS) entry which is preliminary data.</text>
</comment>
<evidence type="ECO:0000256" key="4">
    <source>
        <dbReference type="ARBA" id="ARBA00022946"/>
    </source>
</evidence>
<evidence type="ECO:0000256" key="6">
    <source>
        <dbReference type="SAM" id="MobiDB-lite"/>
    </source>
</evidence>
<dbReference type="InterPro" id="IPR029427">
    <property type="entry name" value="AIM23"/>
</dbReference>
<protein>
    <recommendedName>
        <fullName evidence="3">Altered inheritance of mitochondria protein 23, mitochondrial</fullName>
    </recommendedName>
</protein>
<evidence type="ECO:0000256" key="1">
    <source>
        <dbReference type="ARBA" id="ARBA00004173"/>
    </source>
</evidence>
<comment type="similarity">
    <text evidence="2">Belongs to the AIM23 family.</text>
</comment>
<sequence length="351" mass="40660">MLKLKLSKRIVPNVFSVVVARGFHAKRPCQADWMANNDILLNATAAIKRNREKTQQGHLYGTSTDEIFRQVNMKQRSNYNKKPFKKPKSIVIKWSTGSDRAKDAANSTVSNIFRMNMEGTVEVINSKTHKIEQTNIREFAKGLDLDEVGLSIADVNQINENTSIPLIKLVEARVALKRYSDDMAKQKERELMEMGVIKRPMKSSESDRVESTVKRLKISWEIKADDLCRQKAHEIVTQLKKGFKVFIYIDSKNSGGSKNWLDCFENSLPQETTISEREREQRSFIVDRITEIVEEYSNQPQVEGTLEDKMMIKLVPKSLKSQKVDKKALKEQRKKERQEKLQRRIEKSKRK</sequence>
<evidence type="ECO:0000313" key="7">
    <source>
        <dbReference type="EMBL" id="GCE97482.1"/>
    </source>
</evidence>
<dbReference type="Pfam" id="PF14877">
    <property type="entry name" value="mIF3"/>
    <property type="match status" value="1"/>
</dbReference>
<dbReference type="Proteomes" id="UP000301737">
    <property type="component" value="Unassembled WGS sequence"/>
</dbReference>
<evidence type="ECO:0000313" key="8">
    <source>
        <dbReference type="Proteomes" id="UP000301737"/>
    </source>
</evidence>
<feature type="compositionally biased region" description="Basic and acidic residues" evidence="6">
    <location>
        <begin position="323"/>
        <end position="345"/>
    </location>
</feature>
<accession>A0A4C2E4Y7</accession>
<proteinExistence type="inferred from homology"/>
<keyword evidence="4" id="KW-0809">Transit peptide</keyword>
<comment type="subcellular location">
    <subcellularLocation>
        <location evidence="1">Mitochondrion</location>
    </subcellularLocation>
</comment>
<dbReference type="GO" id="GO:0005739">
    <property type="term" value="C:mitochondrion"/>
    <property type="evidence" value="ECO:0007669"/>
    <property type="project" value="UniProtKB-SubCell"/>
</dbReference>
<evidence type="ECO:0000256" key="3">
    <source>
        <dbReference type="ARBA" id="ARBA00013994"/>
    </source>
</evidence>
<keyword evidence="8" id="KW-1185">Reference proteome</keyword>
<dbReference type="EMBL" id="BIMX01000002">
    <property type="protein sequence ID" value="GCE97482.1"/>
    <property type="molecule type" value="Genomic_DNA"/>
</dbReference>
<dbReference type="AlphaFoldDB" id="A0A4C2E4Y7"/>
<organism evidence="7 8">
    <name type="scientific">Zygosaccharomyces mellis</name>
    <dbReference type="NCBI Taxonomy" id="42258"/>
    <lineage>
        <taxon>Eukaryota</taxon>
        <taxon>Fungi</taxon>
        <taxon>Dikarya</taxon>
        <taxon>Ascomycota</taxon>
        <taxon>Saccharomycotina</taxon>
        <taxon>Saccharomycetes</taxon>
        <taxon>Saccharomycetales</taxon>
        <taxon>Saccharomycetaceae</taxon>
        <taxon>Zygosaccharomyces</taxon>
    </lineage>
</organism>
<reference evidence="7 8" key="1">
    <citation type="submission" date="2019-01" db="EMBL/GenBank/DDBJ databases">
        <title>Draft Genome Sequencing of Zygosaccharomyces mellis Ca-7.</title>
        <authorList>
            <person name="Shiwa Y."/>
            <person name="Kanesaki Y."/>
            <person name="Ishige T."/>
            <person name="Mura K."/>
            <person name="Hori T."/>
            <person name="Tamura T."/>
        </authorList>
    </citation>
    <scope>NUCLEOTIDE SEQUENCE [LARGE SCALE GENOMIC DNA]</scope>
    <source>
        <strain evidence="7 8">Ca-7</strain>
    </source>
</reference>
<name>A0A4C2E4Y7_9SACH</name>
<evidence type="ECO:0000256" key="2">
    <source>
        <dbReference type="ARBA" id="ARBA00008476"/>
    </source>
</evidence>
<gene>
    <name evidence="7" type="primary">AIM23</name>
    <name evidence="7" type="ORF">ZYGM_002082</name>
</gene>
<feature type="region of interest" description="Disordered" evidence="6">
    <location>
        <begin position="323"/>
        <end position="351"/>
    </location>
</feature>
<evidence type="ECO:0000256" key="5">
    <source>
        <dbReference type="ARBA" id="ARBA00023128"/>
    </source>
</evidence>
<keyword evidence="5" id="KW-0496">Mitochondrion</keyword>